<dbReference type="Gene3D" id="3.40.390.10">
    <property type="entry name" value="Collagenase (Catalytic Domain)"/>
    <property type="match status" value="2"/>
</dbReference>
<comment type="caution">
    <text evidence="4">The sequence shown here is derived from an EMBL/GenBank/DDBJ whole genome shotgun (WGS) entry which is preliminary data.</text>
</comment>
<dbReference type="Gene3D" id="1.10.1380.10">
    <property type="entry name" value="Neutral endopeptidase , domain2"/>
    <property type="match status" value="1"/>
</dbReference>
<dbReference type="Pfam" id="PF05649">
    <property type="entry name" value="Peptidase_M13_N"/>
    <property type="match status" value="1"/>
</dbReference>
<evidence type="ECO:0000313" key="4">
    <source>
        <dbReference type="EMBL" id="KAH9380273.1"/>
    </source>
</evidence>
<dbReference type="EMBL" id="JABSTR010000010">
    <property type="protein sequence ID" value="KAH9380273.1"/>
    <property type="molecule type" value="Genomic_DNA"/>
</dbReference>
<feature type="region of interest" description="Disordered" evidence="2">
    <location>
        <begin position="34"/>
        <end position="236"/>
    </location>
</feature>
<proteinExistence type="inferred from homology"/>
<keyword evidence="5" id="KW-1185">Reference proteome</keyword>
<gene>
    <name evidence="4" type="ORF">HPB48_018183</name>
</gene>
<evidence type="ECO:0000259" key="3">
    <source>
        <dbReference type="Pfam" id="PF05649"/>
    </source>
</evidence>
<dbReference type="PANTHER" id="PTHR11733">
    <property type="entry name" value="ZINC METALLOPROTEASE FAMILY M13 NEPRILYSIN-RELATED"/>
    <property type="match status" value="1"/>
</dbReference>
<sequence>MLDVGIHCFLWYKHYHHHRSRHRRHAHHLHSFELSRAQKRWPQRPPQRSRPPRSPSKRSPSKSPERLIRSPVRSVHPKPNRRKSAKQLRKPGSGLLSWGGVPSGTGRRAASEDRRSSTVEVQGRSQTLRHPTSPRTTSPGAGRASTKGVESSKDIAGLRPTLLRQGSNGTPPRVEPPLSMSVDGVRDAGVHPPEPDSKALPDAGESDPDQWGAFHQPTPAASNEAASEHRSRPPSTSVNCLAAALGSLVALILVFAVYRLISVRSKQGEPGRNLCMSGQCRYHANLITNHINRSADPCEDFEAFACSQWADVAETYGYGAAIMRLQIATWFTEFKAVLTEGARLIPVGVRAENMYELCMSDVNDTAAKSGVRLLKSFMLERGLRWPERPLPGVEPLGVLLDLAYHWRLGLWFDASHLETTPAGSRERSRTLLIEPGAFVGAWAAQHDSVISNDAYAHYWRALELAFSEPNTKPRPVNISKIVEREGVILHELSTILYSTVRRPVRFPIEDVERFTPDISKGTWIQEIANRTAEAEVTKVKRKSFESITVSDIAILEVLNKLYVRYNRDEILDHLSWFFVQVFASLADRQNLRHKYGSKDFAEKRRYLFCATEVEASNQFLIAALYARLHSSGDARNTVLRRLEAVKKAALEKIFRGTSWAKDSSRDLIATKVRNQQVILWPPPNLLSDDALSDMYENVREYRGSFIEYWLDAYNHTRSLLSDPRYDEAMKLARNFVLPYFEYDYVSNAVRVAIGAVDIPLYAEGSTHATFYGGLGFSYAAQLVRAFDEGGLTIDPHGAINVSWAPPSWKRNCSNDRRSPFPEIPAIQVAHAAFLQALANGSQPAKCLMEDYTEEQVFFIVACFTLCQVERNAEGSYGGDCNRAVKNFAPFAEAFACRDGSSMKPTNRCLYFD</sequence>
<dbReference type="InterPro" id="IPR042089">
    <property type="entry name" value="Peptidase_M13_dom_2"/>
</dbReference>
<dbReference type="VEuPathDB" id="VectorBase:HLOH_045322"/>
<dbReference type="AlphaFoldDB" id="A0A9J6GZQ7"/>
<dbReference type="PANTHER" id="PTHR11733:SF241">
    <property type="entry name" value="GH26575P-RELATED"/>
    <property type="match status" value="1"/>
</dbReference>
<accession>A0A9J6GZQ7</accession>
<dbReference type="InterPro" id="IPR008753">
    <property type="entry name" value="Peptidase_M13_N"/>
</dbReference>
<dbReference type="GO" id="GO:0004222">
    <property type="term" value="F:metalloendopeptidase activity"/>
    <property type="evidence" value="ECO:0007669"/>
    <property type="project" value="InterPro"/>
</dbReference>
<dbReference type="OrthoDB" id="6777363at2759"/>
<evidence type="ECO:0000313" key="5">
    <source>
        <dbReference type="Proteomes" id="UP000821853"/>
    </source>
</evidence>
<dbReference type="PROSITE" id="PS51885">
    <property type="entry name" value="NEPRILYSIN"/>
    <property type="match status" value="1"/>
</dbReference>
<dbReference type="Proteomes" id="UP000821853">
    <property type="component" value="Chromosome 8"/>
</dbReference>
<reference evidence="4 5" key="1">
    <citation type="journal article" date="2020" name="Cell">
        <title>Large-Scale Comparative Analyses of Tick Genomes Elucidate Their Genetic Diversity and Vector Capacities.</title>
        <authorList>
            <consortium name="Tick Genome and Microbiome Consortium (TIGMIC)"/>
            <person name="Jia N."/>
            <person name="Wang J."/>
            <person name="Shi W."/>
            <person name="Du L."/>
            <person name="Sun Y."/>
            <person name="Zhan W."/>
            <person name="Jiang J.F."/>
            <person name="Wang Q."/>
            <person name="Zhang B."/>
            <person name="Ji P."/>
            <person name="Bell-Sakyi L."/>
            <person name="Cui X.M."/>
            <person name="Yuan T.T."/>
            <person name="Jiang B.G."/>
            <person name="Yang W.F."/>
            <person name="Lam T.T."/>
            <person name="Chang Q.C."/>
            <person name="Ding S.J."/>
            <person name="Wang X.J."/>
            <person name="Zhu J.G."/>
            <person name="Ruan X.D."/>
            <person name="Zhao L."/>
            <person name="Wei J.T."/>
            <person name="Ye R.Z."/>
            <person name="Que T.C."/>
            <person name="Du C.H."/>
            <person name="Zhou Y.H."/>
            <person name="Cheng J.X."/>
            <person name="Dai P.F."/>
            <person name="Guo W.B."/>
            <person name="Han X.H."/>
            <person name="Huang E.J."/>
            <person name="Li L.F."/>
            <person name="Wei W."/>
            <person name="Gao Y.C."/>
            <person name="Liu J.Z."/>
            <person name="Shao H.Z."/>
            <person name="Wang X."/>
            <person name="Wang C.C."/>
            <person name="Yang T.C."/>
            <person name="Huo Q.B."/>
            <person name="Li W."/>
            <person name="Chen H.Y."/>
            <person name="Chen S.E."/>
            <person name="Zhou L.G."/>
            <person name="Ni X.B."/>
            <person name="Tian J.H."/>
            <person name="Sheng Y."/>
            <person name="Liu T."/>
            <person name="Pan Y.S."/>
            <person name="Xia L.Y."/>
            <person name="Li J."/>
            <person name="Zhao F."/>
            <person name="Cao W.C."/>
        </authorList>
    </citation>
    <scope>NUCLEOTIDE SEQUENCE [LARGE SCALE GENOMIC DNA]</scope>
    <source>
        <strain evidence="4">HaeL-2018</strain>
    </source>
</reference>
<dbReference type="GO" id="GO:0005886">
    <property type="term" value="C:plasma membrane"/>
    <property type="evidence" value="ECO:0007669"/>
    <property type="project" value="TreeGrafter"/>
</dbReference>
<dbReference type="InterPro" id="IPR024079">
    <property type="entry name" value="MetalloPept_cat_dom_sf"/>
</dbReference>
<feature type="compositionally biased region" description="Basic residues" evidence="2">
    <location>
        <begin position="75"/>
        <end position="89"/>
    </location>
</feature>
<feature type="compositionally biased region" description="Pro residues" evidence="2">
    <location>
        <begin position="43"/>
        <end position="54"/>
    </location>
</feature>
<dbReference type="SUPFAM" id="SSF55486">
    <property type="entry name" value="Metalloproteases ('zincins'), catalytic domain"/>
    <property type="match status" value="1"/>
</dbReference>
<comment type="similarity">
    <text evidence="1">Belongs to the peptidase M13 family.</text>
</comment>
<evidence type="ECO:0000256" key="1">
    <source>
        <dbReference type="ARBA" id="ARBA00007357"/>
    </source>
</evidence>
<dbReference type="InterPro" id="IPR000718">
    <property type="entry name" value="Peptidase_M13"/>
</dbReference>
<feature type="compositionally biased region" description="Polar residues" evidence="2">
    <location>
        <begin position="118"/>
        <end position="139"/>
    </location>
</feature>
<protein>
    <recommendedName>
        <fullName evidence="3">Peptidase M13 N-terminal domain-containing protein</fullName>
    </recommendedName>
</protein>
<name>A0A9J6GZQ7_HAELO</name>
<dbReference type="GO" id="GO:0016485">
    <property type="term" value="P:protein processing"/>
    <property type="evidence" value="ECO:0007669"/>
    <property type="project" value="TreeGrafter"/>
</dbReference>
<feature type="domain" description="Peptidase M13 N-terminal" evidence="3">
    <location>
        <begin position="297"/>
        <end position="674"/>
    </location>
</feature>
<evidence type="ECO:0000256" key="2">
    <source>
        <dbReference type="SAM" id="MobiDB-lite"/>
    </source>
</evidence>
<feature type="compositionally biased region" description="Basic and acidic residues" evidence="2">
    <location>
        <begin position="184"/>
        <end position="199"/>
    </location>
</feature>
<organism evidence="4 5">
    <name type="scientific">Haemaphysalis longicornis</name>
    <name type="common">Bush tick</name>
    <dbReference type="NCBI Taxonomy" id="44386"/>
    <lineage>
        <taxon>Eukaryota</taxon>
        <taxon>Metazoa</taxon>
        <taxon>Ecdysozoa</taxon>
        <taxon>Arthropoda</taxon>
        <taxon>Chelicerata</taxon>
        <taxon>Arachnida</taxon>
        <taxon>Acari</taxon>
        <taxon>Parasitiformes</taxon>
        <taxon>Ixodida</taxon>
        <taxon>Ixodoidea</taxon>
        <taxon>Ixodidae</taxon>
        <taxon>Haemaphysalinae</taxon>
        <taxon>Haemaphysalis</taxon>
    </lineage>
</organism>